<accession>A0A1I3SWR2</accession>
<sequence>MALFSDKTARHQLDKEARRLEKRDLKTLLEKRRVIEQKMAQSGRLQRLRTDIRLMFSLVRDYWQGNYRAIPWKSVAAIAGALLYLINPLDLIPDLIVGLGLLDDATIIAFCLKLVEGDLHRYAAWKEMQQEKENEQANH</sequence>
<keyword evidence="3" id="KW-1133">Transmembrane helix</keyword>
<dbReference type="GO" id="GO:0012505">
    <property type="term" value="C:endomembrane system"/>
    <property type="evidence" value="ECO:0007669"/>
    <property type="project" value="UniProtKB-SubCell"/>
</dbReference>
<evidence type="ECO:0000256" key="1">
    <source>
        <dbReference type="ARBA" id="ARBA00004127"/>
    </source>
</evidence>
<feature type="domain" description="DUF1232" evidence="5">
    <location>
        <begin position="76"/>
        <end position="110"/>
    </location>
</feature>
<evidence type="ECO:0000313" key="6">
    <source>
        <dbReference type="EMBL" id="SFJ61886.1"/>
    </source>
</evidence>
<name>A0A1I3SWR2_9GAMM</name>
<dbReference type="AlphaFoldDB" id="A0A1I3SWR2"/>
<dbReference type="OrthoDB" id="9804184at2"/>
<dbReference type="Proteomes" id="UP000199445">
    <property type="component" value="Unassembled WGS sequence"/>
</dbReference>
<evidence type="ECO:0000256" key="4">
    <source>
        <dbReference type="ARBA" id="ARBA00023136"/>
    </source>
</evidence>
<evidence type="ECO:0000256" key="3">
    <source>
        <dbReference type="ARBA" id="ARBA00022989"/>
    </source>
</evidence>
<proteinExistence type="predicted"/>
<comment type="subcellular location">
    <subcellularLocation>
        <location evidence="1">Endomembrane system</location>
        <topology evidence="1">Multi-pass membrane protein</topology>
    </subcellularLocation>
</comment>
<dbReference type="RefSeq" id="WP_091702735.1">
    <property type="nucleotide sequence ID" value="NZ_BMYN01000001.1"/>
</dbReference>
<dbReference type="InterPro" id="IPR010652">
    <property type="entry name" value="DUF1232"/>
</dbReference>
<organism evidence="6 7">
    <name type="scientific">Marinobacter persicus</name>
    <dbReference type="NCBI Taxonomy" id="930118"/>
    <lineage>
        <taxon>Bacteria</taxon>
        <taxon>Pseudomonadati</taxon>
        <taxon>Pseudomonadota</taxon>
        <taxon>Gammaproteobacteria</taxon>
        <taxon>Pseudomonadales</taxon>
        <taxon>Marinobacteraceae</taxon>
        <taxon>Marinobacter</taxon>
    </lineage>
</organism>
<keyword evidence="2" id="KW-0812">Transmembrane</keyword>
<reference evidence="6 7" key="1">
    <citation type="submission" date="2016-10" db="EMBL/GenBank/DDBJ databases">
        <authorList>
            <person name="de Groot N.N."/>
        </authorList>
    </citation>
    <scope>NUCLEOTIDE SEQUENCE [LARGE SCALE GENOMIC DNA]</scope>
    <source>
        <strain evidence="6 7">IBRC-M 10445</strain>
    </source>
</reference>
<dbReference type="EMBL" id="FOSC01000004">
    <property type="protein sequence ID" value="SFJ61886.1"/>
    <property type="molecule type" value="Genomic_DNA"/>
</dbReference>
<evidence type="ECO:0000313" key="7">
    <source>
        <dbReference type="Proteomes" id="UP000199445"/>
    </source>
</evidence>
<dbReference type="Pfam" id="PF06803">
    <property type="entry name" value="DUF1232"/>
    <property type="match status" value="1"/>
</dbReference>
<gene>
    <name evidence="6" type="ORF">SAMN05216429_10481</name>
</gene>
<keyword evidence="7" id="KW-1185">Reference proteome</keyword>
<evidence type="ECO:0000256" key="2">
    <source>
        <dbReference type="ARBA" id="ARBA00022692"/>
    </source>
</evidence>
<protein>
    <submittedName>
        <fullName evidence="6">Uncharacterized membrane protein YkvA, DUF1232 family</fullName>
    </submittedName>
</protein>
<keyword evidence="4" id="KW-0472">Membrane</keyword>
<evidence type="ECO:0000259" key="5">
    <source>
        <dbReference type="Pfam" id="PF06803"/>
    </source>
</evidence>